<dbReference type="Gene3D" id="1.20.5.710">
    <property type="entry name" value="Single helix bin"/>
    <property type="match status" value="1"/>
</dbReference>
<dbReference type="PANTHER" id="PTHR45987:SF4">
    <property type="entry name" value="LARGE RIBOSOMAL SUBUNIT PROTEIN BL12M"/>
    <property type="match status" value="1"/>
</dbReference>
<comment type="similarity">
    <text evidence="1 4">Belongs to the bacterial ribosomal protein bL12 family.</text>
</comment>
<dbReference type="NCBIfam" id="TIGR00855">
    <property type="entry name" value="L12"/>
    <property type="match status" value="1"/>
</dbReference>
<reference evidence="7" key="1">
    <citation type="submission" date="2022-09" db="EMBL/GenBank/DDBJ databases">
        <title>Novosphingobium sp. Nov., a polycyclic aromatic hydrocarbon-degrading bacterium isolated form mangrove sediments in HongKong.</title>
        <authorList>
            <person name="Hu Z."/>
        </authorList>
    </citation>
    <scope>NUCLEOTIDE SEQUENCE</scope>
    <source>
        <strain evidence="7">HK4-1</strain>
    </source>
</reference>
<dbReference type="RefSeq" id="WP_260044802.1">
    <property type="nucleotide sequence ID" value="NZ_JANZXA010000003.1"/>
</dbReference>
<dbReference type="CDD" id="cd00387">
    <property type="entry name" value="Ribosomal_L7_L12"/>
    <property type="match status" value="1"/>
</dbReference>
<protein>
    <recommendedName>
        <fullName evidence="4">Large ribosomal subunit protein bL12</fullName>
    </recommendedName>
</protein>
<evidence type="ECO:0000259" key="5">
    <source>
        <dbReference type="Pfam" id="PF00542"/>
    </source>
</evidence>
<dbReference type="InterPro" id="IPR013823">
    <property type="entry name" value="Ribosomal_bL12_C"/>
</dbReference>
<dbReference type="HAMAP" id="MF_00368">
    <property type="entry name" value="Ribosomal_bL12"/>
    <property type="match status" value="1"/>
</dbReference>
<dbReference type="SUPFAM" id="SSF48300">
    <property type="entry name" value="Ribosomal protein L7/12, oligomerisation (N-terminal) domain"/>
    <property type="match status" value="1"/>
</dbReference>
<evidence type="ECO:0000259" key="6">
    <source>
        <dbReference type="Pfam" id="PF16320"/>
    </source>
</evidence>
<dbReference type="SUPFAM" id="SSF54736">
    <property type="entry name" value="ClpS-like"/>
    <property type="match status" value="1"/>
</dbReference>
<dbReference type="InterPro" id="IPR008932">
    <property type="entry name" value="Ribosomal_bL12_oligo"/>
</dbReference>
<dbReference type="EMBL" id="JANZXA010000003">
    <property type="protein sequence ID" value="MCT2399051.1"/>
    <property type="molecule type" value="Genomic_DNA"/>
</dbReference>
<dbReference type="Pfam" id="PF00542">
    <property type="entry name" value="Ribosomal_L12"/>
    <property type="match status" value="1"/>
</dbReference>
<organism evidence="7 8">
    <name type="scientific">Novosphingobium mangrovi</name>
    <name type="common">ex Huang et al. 2023</name>
    <dbReference type="NCBI Taxonomy" id="2976432"/>
    <lineage>
        <taxon>Bacteria</taxon>
        <taxon>Pseudomonadati</taxon>
        <taxon>Pseudomonadota</taxon>
        <taxon>Alphaproteobacteria</taxon>
        <taxon>Sphingomonadales</taxon>
        <taxon>Sphingomonadaceae</taxon>
        <taxon>Novosphingobium</taxon>
    </lineage>
</organism>
<evidence type="ECO:0000256" key="2">
    <source>
        <dbReference type="ARBA" id="ARBA00022980"/>
    </source>
</evidence>
<sequence length="126" mass="12490">MADIAKLVEELSQLTVLEAADLAKALEEAWGVSAAAAVAVAAPAAGGGDAGAAAAEKDEFDVVLTGDGGKKIQVIKEVRAITGLGLAEAKALVEGAPKAVKEGVNKAEAEEIKAKIEAAGGTVELK</sequence>
<dbReference type="Gene3D" id="3.30.1390.10">
    <property type="match status" value="1"/>
</dbReference>
<keyword evidence="3 4" id="KW-0687">Ribonucleoprotein</keyword>
<accession>A0ABT2I2L9</accession>
<keyword evidence="8" id="KW-1185">Reference proteome</keyword>
<dbReference type="GO" id="GO:0005840">
    <property type="term" value="C:ribosome"/>
    <property type="evidence" value="ECO:0007669"/>
    <property type="project" value="UniProtKB-KW"/>
</dbReference>
<evidence type="ECO:0000313" key="8">
    <source>
        <dbReference type="Proteomes" id="UP001165583"/>
    </source>
</evidence>
<feature type="domain" description="Large ribosomal subunit protein bL12 C-terminal" evidence="5">
    <location>
        <begin position="60"/>
        <end position="126"/>
    </location>
</feature>
<proteinExistence type="inferred from homology"/>
<gene>
    <name evidence="4 7" type="primary">rplL</name>
    <name evidence="7" type="ORF">NZK81_05800</name>
</gene>
<dbReference type="InterPro" id="IPR000206">
    <property type="entry name" value="Ribosomal_bL12"/>
</dbReference>
<name>A0ABT2I2L9_9SPHN</name>
<evidence type="ECO:0000256" key="3">
    <source>
        <dbReference type="ARBA" id="ARBA00023274"/>
    </source>
</evidence>
<evidence type="ECO:0000256" key="4">
    <source>
        <dbReference type="HAMAP-Rule" id="MF_00368"/>
    </source>
</evidence>
<keyword evidence="2 4" id="KW-0689">Ribosomal protein</keyword>
<evidence type="ECO:0000313" key="7">
    <source>
        <dbReference type="EMBL" id="MCT2399051.1"/>
    </source>
</evidence>
<comment type="subunit">
    <text evidence="4">Homodimer. Part of the ribosomal stalk of the 50S ribosomal subunit. Forms a multimeric L10(L12)X complex, where L10 forms an elongated spine to which 2 to 4 L12 dimers bind in a sequential fashion. Binds GTP-bound translation factors.</text>
</comment>
<feature type="domain" description="Large ribosomal subunit protein bL12 oligomerization" evidence="6">
    <location>
        <begin position="4"/>
        <end position="49"/>
    </location>
</feature>
<dbReference type="Pfam" id="PF16320">
    <property type="entry name" value="Ribosomal_L12_N"/>
    <property type="match status" value="1"/>
</dbReference>
<dbReference type="PANTHER" id="PTHR45987">
    <property type="entry name" value="39S RIBOSOMAL PROTEIN L12"/>
    <property type="match status" value="1"/>
</dbReference>
<dbReference type="InterPro" id="IPR036235">
    <property type="entry name" value="Ribosomal_bL12_oligo_N_sf"/>
</dbReference>
<dbReference type="InterPro" id="IPR014719">
    <property type="entry name" value="Ribosomal_bL12_C/ClpS-like"/>
</dbReference>
<comment type="function">
    <text evidence="4">Forms part of the ribosomal stalk which helps the ribosome interact with GTP-bound translation factors. Is thus essential for accurate translation.</text>
</comment>
<dbReference type="Proteomes" id="UP001165583">
    <property type="component" value="Unassembled WGS sequence"/>
</dbReference>
<comment type="caution">
    <text evidence="7">The sequence shown here is derived from an EMBL/GenBank/DDBJ whole genome shotgun (WGS) entry which is preliminary data.</text>
</comment>
<evidence type="ECO:0000256" key="1">
    <source>
        <dbReference type="ARBA" id="ARBA00007197"/>
    </source>
</evidence>